<dbReference type="GO" id="GO:0016740">
    <property type="term" value="F:transferase activity"/>
    <property type="evidence" value="ECO:0007669"/>
    <property type="project" value="UniProtKB-KW"/>
</dbReference>
<dbReference type="HOGENOM" id="CLU_2380547_0_0_12"/>
<dbReference type="PATRIC" id="fig|1133568.3.peg.933"/>
<protein>
    <submittedName>
        <fullName evidence="1">Ribosomal-protein-alanine acetyltransferase</fullName>
    </submittedName>
</protein>
<proteinExistence type="predicted"/>
<dbReference type="EMBL" id="CP003490">
    <property type="protein sequence ID" value="AFR70280.1"/>
    <property type="molecule type" value="Genomic_DNA"/>
</dbReference>
<dbReference type="Proteomes" id="UP000007346">
    <property type="component" value="Chromosome"/>
</dbReference>
<name>J9UK63_BRAPL</name>
<dbReference type="InterPro" id="IPR016181">
    <property type="entry name" value="Acyl_CoA_acyltransferase"/>
</dbReference>
<dbReference type="SUPFAM" id="SSF55729">
    <property type="entry name" value="Acyl-CoA N-acyltransferases (Nat)"/>
    <property type="match status" value="1"/>
</dbReference>
<dbReference type="AlphaFoldDB" id="J9UK63"/>
<sequence length="94" mass="11517">MEQRHNNRSFKKVIEKLKNDNIKYITATHDINNIASGEVMKKIGMHYKYSYEELWQPKNILVTFRMYQLNLDDNKSRVYDVYLNKYKKHFIEKI</sequence>
<dbReference type="KEGG" id="bpj:B2904_orf937"/>
<evidence type="ECO:0000313" key="1">
    <source>
        <dbReference type="EMBL" id="AFR70280.1"/>
    </source>
</evidence>
<keyword evidence="1" id="KW-0808">Transferase</keyword>
<gene>
    <name evidence="1" type="primary">rimL</name>
    <name evidence="1" type="ORF">B2904_orf937</name>
</gene>
<reference evidence="1 2" key="1">
    <citation type="journal article" date="2012" name="BMC Genomics">
        <title>Comparative genomics of Brachyspira pilosicoli strains: genome rearrangements, reductions and correlation of genetic compliment with phenotypic diversity.</title>
        <authorList>
            <person name="Mappley L.J."/>
            <person name="Black M.L."/>
            <person name="Abuoun M."/>
            <person name="Darby A.C."/>
            <person name="Woodward M.J."/>
            <person name="Parkhill J."/>
            <person name="Turner A.K."/>
            <person name="Bellgard M.I."/>
            <person name="La T."/>
            <person name="Phillips N.D."/>
            <person name="La Ragione R.M."/>
            <person name="Hampson D.J."/>
        </authorList>
    </citation>
    <scope>NUCLEOTIDE SEQUENCE [LARGE SCALE GENOMIC DNA]</scope>
    <source>
        <strain evidence="1">B2904</strain>
    </source>
</reference>
<evidence type="ECO:0000313" key="2">
    <source>
        <dbReference type="Proteomes" id="UP000007346"/>
    </source>
</evidence>
<organism evidence="1 2">
    <name type="scientific">Brachyspira pilosicoli B2904</name>
    <dbReference type="NCBI Taxonomy" id="1133568"/>
    <lineage>
        <taxon>Bacteria</taxon>
        <taxon>Pseudomonadati</taxon>
        <taxon>Spirochaetota</taxon>
        <taxon>Spirochaetia</taxon>
        <taxon>Brachyspirales</taxon>
        <taxon>Brachyspiraceae</taxon>
        <taxon>Brachyspira</taxon>
    </lineage>
</organism>
<accession>J9UK63</accession>